<evidence type="ECO:0000256" key="12">
    <source>
        <dbReference type="ARBA" id="ARBA00023235"/>
    </source>
</evidence>
<protein>
    <recommendedName>
        <fullName evidence="7">Bifunctional chorismate mutase/prephenate dehydratase</fullName>
        <ecNumber evidence="6">4.2.1.51</ecNumber>
    </recommendedName>
    <alternativeName>
        <fullName evidence="16">Chorismate mutase-prephenate dehydratase</fullName>
    </alternativeName>
    <alternativeName>
        <fullName evidence="15">p-protein</fullName>
    </alternativeName>
</protein>
<keyword evidence="11" id="KW-0584">Phenylalanine biosynthesis</keyword>
<feature type="domain" description="Prephenate dehydratase" evidence="18">
    <location>
        <begin position="55"/>
        <end position="230"/>
    </location>
</feature>
<dbReference type="Pfam" id="PF01817">
    <property type="entry name" value="CM_2"/>
    <property type="match status" value="1"/>
</dbReference>
<dbReference type="CDD" id="cd13630">
    <property type="entry name" value="PBP2_PDT_1"/>
    <property type="match status" value="1"/>
</dbReference>
<evidence type="ECO:0000256" key="6">
    <source>
        <dbReference type="ARBA" id="ARBA00013147"/>
    </source>
</evidence>
<dbReference type="Gene3D" id="3.30.70.260">
    <property type="match status" value="1"/>
</dbReference>
<evidence type="ECO:0000256" key="9">
    <source>
        <dbReference type="ARBA" id="ARBA00022605"/>
    </source>
</evidence>
<dbReference type="InterPro" id="IPR002701">
    <property type="entry name" value="CM_II_prokaryot"/>
</dbReference>
<dbReference type="PANTHER" id="PTHR21022">
    <property type="entry name" value="PREPHENATE DEHYDRATASE P PROTEIN"/>
    <property type="match status" value="1"/>
</dbReference>
<evidence type="ECO:0000256" key="4">
    <source>
        <dbReference type="ARBA" id="ARBA00004741"/>
    </source>
</evidence>
<dbReference type="FunFam" id="3.40.190.10:FF:000034">
    <property type="entry name" value="Chorismate mutase/prephenate dehydratase"/>
    <property type="match status" value="1"/>
</dbReference>
<keyword evidence="8" id="KW-0963">Cytoplasm</keyword>
<dbReference type="InterPro" id="IPR036979">
    <property type="entry name" value="CM_dom_sf"/>
</dbReference>
<evidence type="ECO:0000313" key="20">
    <source>
        <dbReference type="Proteomes" id="UP001211065"/>
    </source>
</evidence>
<comment type="pathway">
    <text evidence="5">Metabolic intermediate biosynthesis; prephenate biosynthesis; prephenate from chorismate: step 1/1.</text>
</comment>
<accession>A0AAD5XRD8</accession>
<dbReference type="InterPro" id="IPR036263">
    <property type="entry name" value="Chorismate_II_sf"/>
</dbReference>
<dbReference type="GO" id="GO:0004664">
    <property type="term" value="F:prephenate dehydratase activity"/>
    <property type="evidence" value="ECO:0007669"/>
    <property type="project" value="UniProtKB-EC"/>
</dbReference>
<dbReference type="GO" id="GO:0005737">
    <property type="term" value="C:cytoplasm"/>
    <property type="evidence" value="ECO:0007669"/>
    <property type="project" value="UniProtKB-SubCell"/>
</dbReference>
<keyword evidence="14" id="KW-0511">Multifunctional enzyme</keyword>
<evidence type="ECO:0000256" key="16">
    <source>
        <dbReference type="ARBA" id="ARBA00031520"/>
    </source>
</evidence>
<dbReference type="PIRSF" id="PIRSF001500">
    <property type="entry name" value="Chor_mut_pdt_Ppr"/>
    <property type="match status" value="1"/>
</dbReference>
<dbReference type="Proteomes" id="UP001211065">
    <property type="component" value="Unassembled WGS sequence"/>
</dbReference>
<dbReference type="InterPro" id="IPR001086">
    <property type="entry name" value="Preph_deHydtase"/>
</dbReference>
<evidence type="ECO:0000256" key="8">
    <source>
        <dbReference type="ARBA" id="ARBA00022490"/>
    </source>
</evidence>
<comment type="subcellular location">
    <subcellularLocation>
        <location evidence="3">Cytoplasm</location>
    </subcellularLocation>
</comment>
<evidence type="ECO:0000259" key="18">
    <source>
        <dbReference type="PROSITE" id="PS51171"/>
    </source>
</evidence>
<evidence type="ECO:0000256" key="2">
    <source>
        <dbReference type="ARBA" id="ARBA00002364"/>
    </source>
</evidence>
<dbReference type="GO" id="GO:0004106">
    <property type="term" value="F:chorismate mutase activity"/>
    <property type="evidence" value="ECO:0007669"/>
    <property type="project" value="UniProtKB-EC"/>
</dbReference>
<dbReference type="PANTHER" id="PTHR21022:SF19">
    <property type="entry name" value="PREPHENATE DEHYDRATASE-RELATED"/>
    <property type="match status" value="1"/>
</dbReference>
<dbReference type="AlphaFoldDB" id="A0AAD5XRD8"/>
<comment type="caution">
    <text evidence="19">The sequence shown here is derived from an EMBL/GenBank/DDBJ whole genome shotgun (WGS) entry which is preliminary data.</text>
</comment>
<comment type="pathway">
    <text evidence="4">Amino-acid biosynthesis; L-phenylalanine biosynthesis; phenylpyruvate from prephenate: step 1/1.</text>
</comment>
<comment type="catalytic activity">
    <reaction evidence="1">
        <text>chorismate = prephenate</text>
        <dbReference type="Rhea" id="RHEA:13897"/>
        <dbReference type="ChEBI" id="CHEBI:29748"/>
        <dbReference type="ChEBI" id="CHEBI:29934"/>
        <dbReference type="EC" id="5.4.99.5"/>
    </reaction>
</comment>
<dbReference type="Gene3D" id="1.20.59.10">
    <property type="entry name" value="Chorismate mutase"/>
    <property type="match status" value="1"/>
</dbReference>
<dbReference type="NCBIfam" id="NF008865">
    <property type="entry name" value="PRK11898.1"/>
    <property type="match status" value="1"/>
</dbReference>
<dbReference type="SUPFAM" id="SSF53850">
    <property type="entry name" value="Periplasmic binding protein-like II"/>
    <property type="match status" value="1"/>
</dbReference>
<keyword evidence="13" id="KW-0456">Lyase</keyword>
<feature type="non-terminal residue" evidence="19">
    <location>
        <position position="312"/>
    </location>
</feature>
<dbReference type="InterPro" id="IPR008242">
    <property type="entry name" value="Chor_mutase/pphenate_deHydtase"/>
</dbReference>
<evidence type="ECO:0000256" key="15">
    <source>
        <dbReference type="ARBA" id="ARBA00031175"/>
    </source>
</evidence>
<evidence type="ECO:0000256" key="11">
    <source>
        <dbReference type="ARBA" id="ARBA00023222"/>
    </source>
</evidence>
<dbReference type="CDD" id="cd04905">
    <property type="entry name" value="ACT_CM-PDT"/>
    <property type="match status" value="1"/>
</dbReference>
<name>A0AAD5XRD8_9FUNG</name>
<evidence type="ECO:0000256" key="3">
    <source>
        <dbReference type="ARBA" id="ARBA00004496"/>
    </source>
</evidence>
<dbReference type="Pfam" id="PF00800">
    <property type="entry name" value="PDT"/>
    <property type="match status" value="1"/>
</dbReference>
<evidence type="ECO:0000256" key="13">
    <source>
        <dbReference type="ARBA" id="ARBA00023239"/>
    </source>
</evidence>
<dbReference type="Gene3D" id="3.40.190.10">
    <property type="entry name" value="Periplasmic binding protein-like II"/>
    <property type="match status" value="2"/>
</dbReference>
<evidence type="ECO:0000256" key="17">
    <source>
        <dbReference type="ARBA" id="ARBA00047848"/>
    </source>
</evidence>
<dbReference type="SUPFAM" id="SSF48600">
    <property type="entry name" value="Chorismate mutase II"/>
    <property type="match status" value="1"/>
</dbReference>
<evidence type="ECO:0000256" key="1">
    <source>
        <dbReference type="ARBA" id="ARBA00000824"/>
    </source>
</evidence>
<dbReference type="GO" id="GO:0009094">
    <property type="term" value="P:L-phenylalanine biosynthetic process"/>
    <property type="evidence" value="ECO:0007669"/>
    <property type="project" value="UniProtKB-KW"/>
</dbReference>
<keyword evidence="12" id="KW-0413">Isomerase</keyword>
<keyword evidence="10" id="KW-0057">Aromatic amino acid biosynthesis</keyword>
<dbReference type="InterPro" id="IPR045865">
    <property type="entry name" value="ACT-like_dom_sf"/>
</dbReference>
<dbReference type="EC" id="4.2.1.51" evidence="6"/>
<keyword evidence="20" id="KW-1185">Reference proteome</keyword>
<evidence type="ECO:0000313" key="19">
    <source>
        <dbReference type="EMBL" id="KAJ3199634.1"/>
    </source>
</evidence>
<dbReference type="EMBL" id="JADGJW010002070">
    <property type="protein sequence ID" value="KAJ3199634.1"/>
    <property type="molecule type" value="Genomic_DNA"/>
</dbReference>
<evidence type="ECO:0000256" key="10">
    <source>
        <dbReference type="ARBA" id="ARBA00023141"/>
    </source>
</evidence>
<gene>
    <name evidence="19" type="ORF">HK099_003078</name>
</gene>
<reference evidence="19" key="1">
    <citation type="submission" date="2020-05" db="EMBL/GenBank/DDBJ databases">
        <title>Phylogenomic resolution of chytrid fungi.</title>
        <authorList>
            <person name="Stajich J.E."/>
            <person name="Amses K."/>
            <person name="Simmons R."/>
            <person name="Seto K."/>
            <person name="Myers J."/>
            <person name="Bonds A."/>
            <person name="Quandt C.A."/>
            <person name="Barry K."/>
            <person name="Liu P."/>
            <person name="Grigoriev I."/>
            <person name="Longcore J.E."/>
            <person name="James T.Y."/>
        </authorList>
    </citation>
    <scope>NUCLEOTIDE SEQUENCE</scope>
    <source>
        <strain evidence="19">JEL0476</strain>
    </source>
</reference>
<keyword evidence="9" id="KW-0028">Amino-acid biosynthesis</keyword>
<organism evidence="19 20">
    <name type="scientific">Clydaea vesicula</name>
    <dbReference type="NCBI Taxonomy" id="447962"/>
    <lineage>
        <taxon>Eukaryota</taxon>
        <taxon>Fungi</taxon>
        <taxon>Fungi incertae sedis</taxon>
        <taxon>Chytridiomycota</taxon>
        <taxon>Chytridiomycota incertae sedis</taxon>
        <taxon>Chytridiomycetes</taxon>
        <taxon>Lobulomycetales</taxon>
        <taxon>Lobulomycetaceae</taxon>
        <taxon>Clydaea</taxon>
    </lineage>
</organism>
<dbReference type="SUPFAM" id="SSF55021">
    <property type="entry name" value="ACT-like"/>
    <property type="match status" value="1"/>
</dbReference>
<evidence type="ECO:0000256" key="14">
    <source>
        <dbReference type="ARBA" id="ARBA00023268"/>
    </source>
</evidence>
<comment type="catalytic activity">
    <reaction evidence="17">
        <text>prephenate + H(+) = 3-phenylpyruvate + CO2 + H2O</text>
        <dbReference type="Rhea" id="RHEA:21648"/>
        <dbReference type="ChEBI" id="CHEBI:15377"/>
        <dbReference type="ChEBI" id="CHEBI:15378"/>
        <dbReference type="ChEBI" id="CHEBI:16526"/>
        <dbReference type="ChEBI" id="CHEBI:18005"/>
        <dbReference type="ChEBI" id="CHEBI:29934"/>
        <dbReference type="EC" id="4.2.1.51"/>
    </reaction>
</comment>
<evidence type="ECO:0000256" key="7">
    <source>
        <dbReference type="ARBA" id="ARBA00014401"/>
    </source>
</evidence>
<comment type="function">
    <text evidence="2">Catalyzes the Claisen rearrangement of chorismate to prephenate and the decarboxylation/dehydration of prephenate to phenylpyruvate.</text>
</comment>
<evidence type="ECO:0000256" key="5">
    <source>
        <dbReference type="ARBA" id="ARBA00004817"/>
    </source>
</evidence>
<dbReference type="GO" id="GO:0046417">
    <property type="term" value="P:chorismate metabolic process"/>
    <property type="evidence" value="ECO:0007669"/>
    <property type="project" value="InterPro"/>
</dbReference>
<proteinExistence type="predicted"/>
<sequence length="312" mass="35599">MLQNEEETDFHIPSREQLVYDKVKRLNQGPLTNDSLSSIYREVMSASIKLQKEISISYLGPPGSYSHQASFQKFGDSVCYSSCQTINEVFSSIEKENTTYGLVPFENSTFGSVQQTLDRFITTNLFVRGEIFLEIKHCLLNKSGSKSDIKKIYSHPEAFGQCTKYLESNFPNVEKINVESTSKAAEMSSLDSESASICSIVCQDIYNLKIIEENIQDLKNNTTRFFILGRKPDFKTNNDKTLLSFTVDHRQPGALCDCLLKKINLTKIDSRPSGQRLWHYFFFIELVGHVEDENVKEALEELGRYCLDIKVL</sequence>
<dbReference type="PROSITE" id="PS51171">
    <property type="entry name" value="PREPHENATE_DEHYDR_3"/>
    <property type="match status" value="1"/>
</dbReference>